<dbReference type="RefSeq" id="WP_061802552.1">
    <property type="nucleotide sequence ID" value="NZ_FOXX01000013.1"/>
</dbReference>
<proteinExistence type="predicted"/>
<sequence length="166" mass="19218">MKKIVLNVSEKWVSMLKEQKEKNYMSKTKEYLKKSGVWVPITPEVLLWCLEKKGNLPIIEPHLSFLEEGIAFSGKVKKLGISLPFEIRLSPFKASNRSLTFQVLYVKPLNSSWLKRKIFHNEPLSHYSQNLLTINLNEISKIRYVPVGNIKDFEIKDGKVFVKLGV</sequence>
<gene>
    <name evidence="1" type="ORF">SAMN02745910_04137</name>
</gene>
<reference evidence="1 2" key="1">
    <citation type="submission" date="2016-10" db="EMBL/GenBank/DDBJ databases">
        <authorList>
            <person name="Varghese N."/>
            <person name="Submissions S."/>
        </authorList>
    </citation>
    <scope>NUCLEOTIDE SEQUENCE [LARGE SCALE GENOMIC DNA]</scope>
    <source>
        <strain evidence="1 2">DSM 13796</strain>
    </source>
</reference>
<evidence type="ECO:0000313" key="1">
    <source>
        <dbReference type="EMBL" id="SFQ83964.1"/>
    </source>
</evidence>
<accession>A0A1I6BSV6</accession>
<comment type="caution">
    <text evidence="1">The sequence shown here is derived from an EMBL/GenBank/DDBJ whole genome shotgun (WGS) entry which is preliminary data.</text>
</comment>
<protein>
    <submittedName>
        <fullName evidence="1">Uncharacterized protein</fullName>
    </submittedName>
</protein>
<evidence type="ECO:0000313" key="2">
    <source>
        <dbReference type="Proteomes" id="UP000182762"/>
    </source>
</evidence>
<keyword evidence="2" id="KW-1185">Reference proteome</keyword>
<dbReference type="EMBL" id="FOXX01000013">
    <property type="protein sequence ID" value="SFQ83964.1"/>
    <property type="molecule type" value="Genomic_DNA"/>
</dbReference>
<dbReference type="GeneID" id="93712702"/>
<name>A0A1I6BSV6_9BACI</name>
<dbReference type="Proteomes" id="UP000182762">
    <property type="component" value="Unassembled WGS sequence"/>
</dbReference>
<organism evidence="1 2">
    <name type="scientific">Priestia endophytica DSM 13796</name>
    <dbReference type="NCBI Taxonomy" id="1121089"/>
    <lineage>
        <taxon>Bacteria</taxon>
        <taxon>Bacillati</taxon>
        <taxon>Bacillota</taxon>
        <taxon>Bacilli</taxon>
        <taxon>Bacillales</taxon>
        <taxon>Bacillaceae</taxon>
        <taxon>Priestia</taxon>
    </lineage>
</organism>